<feature type="repeat" description="WD" evidence="1">
    <location>
        <begin position="451"/>
        <end position="477"/>
    </location>
</feature>
<feature type="region of interest" description="Disordered" evidence="2">
    <location>
        <begin position="75"/>
        <end position="100"/>
    </location>
</feature>
<keyword evidence="1" id="KW-0853">WD repeat</keyword>
<dbReference type="PROSITE" id="PS50082">
    <property type="entry name" value="WD_REPEATS_2"/>
    <property type="match status" value="1"/>
</dbReference>
<dbReference type="PANTHER" id="PTHR46947">
    <property type="entry name" value="WD REPEAT-CONTAINING PROTEIN 73"/>
    <property type="match status" value="1"/>
</dbReference>
<sequence>MDDDGDDLDELLDEVENKFCRNVSVGCSVRVDPKEPRKDNEEQRTQSATKPKQSVSSVTDDIDALLEELLEEDYSDSLPRKAEAAPKGPEEKKLSSQSGGRKCCPVFVGGSAVTNGVGTATSKRSCDQLRCTSCDFKVLMFDDCEWDPSCDYLFFRNNMPERQKLGSRLRRRRGQRSYACQCSWTSASEAADLRDRTKISMCISWNIPPRCVVTNDGLTSDLQVWTVGGDDSDVIRRTGSVAGRKTRKKKSDSEGGSRIAARHSSQVLHGAQSDNIQLTQLTSGQILYTPEMTSSDPLSSLQFVSDDVFLAGCCNGNVYIADTRASASPQLSAAPPGESVPWWTDAAAGASSGSFIRVSSSGRAEISDLRNPGAAVSRAQLSVQSRRCNPGDVTVSWAPALNDCIAVSGFSGLVQIYNTSGWGAELQEVQPLFEHRGHAVSSQSDEGDVFVTSQLWHPERPRTLLSAASDGSVHVWDWVDQSDADR</sequence>
<dbReference type="GO" id="GO:0005829">
    <property type="term" value="C:cytosol"/>
    <property type="evidence" value="ECO:0007669"/>
    <property type="project" value="TreeGrafter"/>
</dbReference>
<evidence type="ECO:0000313" key="4">
    <source>
        <dbReference type="Proteomes" id="UP001219934"/>
    </source>
</evidence>
<proteinExistence type="predicted"/>
<evidence type="ECO:0000256" key="2">
    <source>
        <dbReference type="SAM" id="MobiDB-lite"/>
    </source>
</evidence>
<comment type="caution">
    <text evidence="3">The sequence shown here is derived from an EMBL/GenBank/DDBJ whole genome shotgun (WGS) entry which is preliminary data.</text>
</comment>
<dbReference type="Pfam" id="PF14996">
    <property type="entry name" value="RMP"/>
    <property type="match status" value="1"/>
</dbReference>
<accession>A0AAD6A5W0</accession>
<dbReference type="InterPro" id="IPR001680">
    <property type="entry name" value="WD40_rpt"/>
</dbReference>
<dbReference type="GO" id="GO:0000922">
    <property type="term" value="C:spindle pole"/>
    <property type="evidence" value="ECO:0007669"/>
    <property type="project" value="TreeGrafter"/>
</dbReference>
<dbReference type="InterPro" id="IPR042795">
    <property type="entry name" value="Wdr73"/>
</dbReference>
<evidence type="ECO:0000313" key="3">
    <source>
        <dbReference type="EMBL" id="KAJ4918875.1"/>
    </source>
</evidence>
<dbReference type="Gene3D" id="2.130.10.10">
    <property type="entry name" value="YVTN repeat-like/Quinoprotein amine dehydrogenase"/>
    <property type="match status" value="2"/>
</dbReference>
<dbReference type="Proteomes" id="UP001219934">
    <property type="component" value="Unassembled WGS sequence"/>
</dbReference>
<dbReference type="SMART" id="SM00320">
    <property type="entry name" value="WD40"/>
    <property type="match status" value="3"/>
</dbReference>
<reference evidence="3" key="1">
    <citation type="submission" date="2022-11" db="EMBL/GenBank/DDBJ databases">
        <title>Chromosome-level genome of Pogonophryne albipinna.</title>
        <authorList>
            <person name="Jo E."/>
        </authorList>
    </citation>
    <scope>NUCLEOTIDE SEQUENCE</scope>
    <source>
        <strain evidence="3">SGF0006</strain>
        <tissue evidence="3">Muscle</tissue>
    </source>
</reference>
<name>A0AAD6A5W0_9TELE</name>
<evidence type="ECO:0008006" key="5">
    <source>
        <dbReference type="Google" id="ProtNLM"/>
    </source>
</evidence>
<feature type="region of interest" description="Disordered" evidence="2">
    <location>
        <begin position="30"/>
        <end position="59"/>
    </location>
</feature>
<dbReference type="InterPro" id="IPR036322">
    <property type="entry name" value="WD40_repeat_dom_sf"/>
</dbReference>
<dbReference type="InterPro" id="IPR029239">
    <property type="entry name" value="CFAP418"/>
</dbReference>
<organism evidence="3 4">
    <name type="scientific">Pogonophryne albipinna</name>
    <dbReference type="NCBI Taxonomy" id="1090488"/>
    <lineage>
        <taxon>Eukaryota</taxon>
        <taxon>Metazoa</taxon>
        <taxon>Chordata</taxon>
        <taxon>Craniata</taxon>
        <taxon>Vertebrata</taxon>
        <taxon>Euteleostomi</taxon>
        <taxon>Actinopterygii</taxon>
        <taxon>Neopterygii</taxon>
        <taxon>Teleostei</taxon>
        <taxon>Neoteleostei</taxon>
        <taxon>Acanthomorphata</taxon>
        <taxon>Eupercaria</taxon>
        <taxon>Perciformes</taxon>
        <taxon>Notothenioidei</taxon>
        <taxon>Pogonophryne</taxon>
    </lineage>
</organism>
<dbReference type="EMBL" id="JAPTMU010000384">
    <property type="protein sequence ID" value="KAJ4918875.1"/>
    <property type="molecule type" value="Genomic_DNA"/>
</dbReference>
<feature type="compositionally biased region" description="Basic and acidic residues" evidence="2">
    <location>
        <begin position="31"/>
        <end position="44"/>
    </location>
</feature>
<feature type="compositionally biased region" description="Basic and acidic residues" evidence="2">
    <location>
        <begin position="78"/>
        <end position="94"/>
    </location>
</feature>
<dbReference type="AlphaFoldDB" id="A0AAD6A5W0"/>
<dbReference type="SUPFAM" id="SSF50978">
    <property type="entry name" value="WD40 repeat-like"/>
    <property type="match status" value="1"/>
</dbReference>
<protein>
    <recommendedName>
        <fullName evidence="5">WD repeat-containing protein 73</fullName>
    </recommendedName>
</protein>
<evidence type="ECO:0000256" key="1">
    <source>
        <dbReference type="PROSITE-ProRule" id="PRU00221"/>
    </source>
</evidence>
<dbReference type="PANTHER" id="PTHR46947:SF1">
    <property type="entry name" value="WD REPEAT-CONTAINING PROTEIN 73"/>
    <property type="match status" value="1"/>
</dbReference>
<keyword evidence="4" id="KW-1185">Reference proteome</keyword>
<dbReference type="GO" id="GO:0031122">
    <property type="term" value="P:cytoplasmic microtubule organization"/>
    <property type="evidence" value="ECO:0007669"/>
    <property type="project" value="TreeGrafter"/>
</dbReference>
<feature type="region of interest" description="Disordered" evidence="2">
    <location>
        <begin position="240"/>
        <end position="266"/>
    </location>
</feature>
<dbReference type="InterPro" id="IPR015943">
    <property type="entry name" value="WD40/YVTN_repeat-like_dom_sf"/>
</dbReference>
<gene>
    <name evidence="3" type="ORF">JOQ06_026291</name>
</gene>
<feature type="compositionally biased region" description="Polar residues" evidence="2">
    <location>
        <begin position="45"/>
        <end position="59"/>
    </location>
</feature>